<gene>
    <name evidence="1" type="ORF">A2365_00290</name>
</gene>
<sequence length="120" mass="13944">MITTTEELELERIIWGKPIPWFAKKALIFMLRKSKFDRPVALKFDKTTQLDKGRIVAFGAHDLRDVNRLLAEKGIHFYFCGYHDSRGLGASLGIRDGEDYKQEEESLPFTLEEIKQIEAR</sequence>
<name>A0A1G2ELC4_9BACT</name>
<comment type="caution">
    <text evidence="1">The sequence shown here is derived from an EMBL/GenBank/DDBJ whole genome shotgun (WGS) entry which is preliminary data.</text>
</comment>
<accession>A0A1G2ELC4</accession>
<evidence type="ECO:0000313" key="2">
    <source>
        <dbReference type="Proteomes" id="UP000177740"/>
    </source>
</evidence>
<reference evidence="1 2" key="1">
    <citation type="journal article" date="2016" name="Nat. Commun.">
        <title>Thousands of microbial genomes shed light on interconnected biogeochemical processes in an aquifer system.</title>
        <authorList>
            <person name="Anantharaman K."/>
            <person name="Brown C.T."/>
            <person name="Hug L.A."/>
            <person name="Sharon I."/>
            <person name="Castelle C.J."/>
            <person name="Probst A.J."/>
            <person name="Thomas B.C."/>
            <person name="Singh A."/>
            <person name="Wilkins M.J."/>
            <person name="Karaoz U."/>
            <person name="Brodie E.L."/>
            <person name="Williams K.H."/>
            <person name="Hubbard S.S."/>
            <person name="Banfield J.F."/>
        </authorList>
    </citation>
    <scope>NUCLEOTIDE SEQUENCE [LARGE SCALE GENOMIC DNA]</scope>
</reference>
<dbReference type="EMBL" id="MHMM01000020">
    <property type="protein sequence ID" value="OGZ26596.1"/>
    <property type="molecule type" value="Genomic_DNA"/>
</dbReference>
<organism evidence="1 2">
    <name type="scientific">Candidatus Nealsonbacteria bacterium RIFOXYB1_FULL_40_15</name>
    <dbReference type="NCBI Taxonomy" id="1801677"/>
    <lineage>
        <taxon>Bacteria</taxon>
        <taxon>Candidatus Nealsoniibacteriota</taxon>
    </lineage>
</organism>
<protein>
    <submittedName>
        <fullName evidence="1">Uncharacterized protein</fullName>
    </submittedName>
</protein>
<proteinExistence type="predicted"/>
<dbReference type="STRING" id="1801677.A2365_00290"/>
<dbReference type="Proteomes" id="UP000177740">
    <property type="component" value="Unassembled WGS sequence"/>
</dbReference>
<evidence type="ECO:0000313" key="1">
    <source>
        <dbReference type="EMBL" id="OGZ26596.1"/>
    </source>
</evidence>
<dbReference type="AlphaFoldDB" id="A0A1G2ELC4"/>